<reference evidence="2 3" key="1">
    <citation type="submission" date="2019-06" db="EMBL/GenBank/DDBJ databases">
        <authorList>
            <person name="Livingstone P."/>
            <person name="Whitworth D."/>
        </authorList>
    </citation>
    <scope>NUCLEOTIDE SEQUENCE [LARGE SCALE GENOMIC DNA]</scope>
    <source>
        <strain evidence="2 3">AM401</strain>
    </source>
</reference>
<keyword evidence="3" id="KW-1185">Reference proteome</keyword>
<comment type="caution">
    <text evidence="2">The sequence shown here is derived from an EMBL/GenBank/DDBJ whole genome shotgun (WGS) entry which is preliminary data.</text>
</comment>
<dbReference type="OrthoDB" id="5508875at2"/>
<gene>
    <name evidence="2" type="ORF">FJV41_10805</name>
</gene>
<dbReference type="SUPFAM" id="SSF48371">
    <property type="entry name" value="ARM repeat"/>
    <property type="match status" value="1"/>
</dbReference>
<dbReference type="RefSeq" id="WP_141642362.1">
    <property type="nucleotide sequence ID" value="NZ_VIFM01000032.1"/>
</dbReference>
<proteinExistence type="predicted"/>
<sequence length="332" mass="35829">MTRTFLLARALCLLTSLSLLAPSPSFAEATGTPLPPPSLQPETCSVEGLMDSIRRGLQSKSPAYRRYLRELLKESAVTLPEEQLRAAFERETEPLMVEHLAAALAAKTDRGESVATLQLVGKRASQDADPAVRAAATRALRRTSAEEHTGDLYSRLVRDASPEVRMEAATNLIEDNQFVYAGFHGPASDTAVAAAAASSDSKVTARILGNISTAAISKESAEQLHTLLRGDDAEVRAAAAKALGGVPAPEMSRARQTLVALYRDESDVGVRTSILQSLARLGFASAVPELRGLRNVDPRLVPEVDAWIRALSTGLQEWSLILREKQRLQQAR</sequence>
<dbReference type="InterPro" id="IPR011989">
    <property type="entry name" value="ARM-like"/>
</dbReference>
<evidence type="ECO:0000313" key="2">
    <source>
        <dbReference type="EMBL" id="TQF15954.1"/>
    </source>
</evidence>
<name>A0A540X5F1_9BACT</name>
<keyword evidence="1" id="KW-0732">Signal</keyword>
<dbReference type="InterPro" id="IPR016024">
    <property type="entry name" value="ARM-type_fold"/>
</dbReference>
<protein>
    <submittedName>
        <fullName evidence="2">HEAT repeat domain-containing protein</fullName>
    </submittedName>
</protein>
<dbReference type="EMBL" id="VIFM01000032">
    <property type="protein sequence ID" value="TQF15954.1"/>
    <property type="molecule type" value="Genomic_DNA"/>
</dbReference>
<feature type="chain" id="PRO_5021980927" evidence="1">
    <location>
        <begin position="28"/>
        <end position="332"/>
    </location>
</feature>
<dbReference type="Proteomes" id="UP000315369">
    <property type="component" value="Unassembled WGS sequence"/>
</dbReference>
<accession>A0A540X5F1</accession>
<dbReference type="Pfam" id="PF13646">
    <property type="entry name" value="HEAT_2"/>
    <property type="match status" value="1"/>
</dbReference>
<dbReference type="Gene3D" id="1.25.10.10">
    <property type="entry name" value="Leucine-rich Repeat Variant"/>
    <property type="match status" value="2"/>
</dbReference>
<organism evidence="2 3">
    <name type="scientific">Myxococcus llanfairpwllgwyngyllgogerychwyrndrobwllllantysiliogogogochensis</name>
    <dbReference type="NCBI Taxonomy" id="2590453"/>
    <lineage>
        <taxon>Bacteria</taxon>
        <taxon>Pseudomonadati</taxon>
        <taxon>Myxococcota</taxon>
        <taxon>Myxococcia</taxon>
        <taxon>Myxococcales</taxon>
        <taxon>Cystobacterineae</taxon>
        <taxon>Myxococcaceae</taxon>
        <taxon>Myxococcus</taxon>
    </lineage>
</organism>
<dbReference type="AlphaFoldDB" id="A0A540X5F1"/>
<evidence type="ECO:0000313" key="3">
    <source>
        <dbReference type="Proteomes" id="UP000315369"/>
    </source>
</evidence>
<feature type="signal peptide" evidence="1">
    <location>
        <begin position="1"/>
        <end position="27"/>
    </location>
</feature>
<evidence type="ECO:0000256" key="1">
    <source>
        <dbReference type="SAM" id="SignalP"/>
    </source>
</evidence>